<accession>A0A6F9DPN9</accession>
<dbReference type="Gene3D" id="1.25.40.530">
    <property type="entry name" value="MyTH4 domain"/>
    <property type="match status" value="1"/>
</dbReference>
<dbReference type="SMART" id="SM00233">
    <property type="entry name" value="PH"/>
    <property type="match status" value="2"/>
</dbReference>
<evidence type="ECO:0000256" key="2">
    <source>
        <dbReference type="ARBA" id="ARBA00023054"/>
    </source>
</evidence>
<feature type="compositionally biased region" description="Polar residues" evidence="4">
    <location>
        <begin position="437"/>
        <end position="449"/>
    </location>
</feature>
<dbReference type="CDD" id="cd14473">
    <property type="entry name" value="FERM_B-lobe"/>
    <property type="match status" value="1"/>
</dbReference>
<evidence type="ECO:0000259" key="7">
    <source>
        <dbReference type="PROSITE" id="PS51016"/>
    </source>
</evidence>
<keyword evidence="2 3" id="KW-0175">Coiled coil</keyword>
<feature type="region of interest" description="Disordered" evidence="4">
    <location>
        <begin position="427"/>
        <end position="467"/>
    </location>
</feature>
<gene>
    <name evidence="8" type="primary">Plekhh2</name>
</gene>
<dbReference type="InterPro" id="IPR011993">
    <property type="entry name" value="PH-like_dom_sf"/>
</dbReference>
<feature type="compositionally biased region" description="Low complexity" evidence="4">
    <location>
        <begin position="315"/>
        <end position="334"/>
    </location>
</feature>
<dbReference type="Pfam" id="PF00169">
    <property type="entry name" value="PH"/>
    <property type="match status" value="2"/>
</dbReference>
<evidence type="ECO:0000259" key="5">
    <source>
        <dbReference type="PROSITE" id="PS50003"/>
    </source>
</evidence>
<dbReference type="GO" id="GO:0005856">
    <property type="term" value="C:cytoskeleton"/>
    <property type="evidence" value="ECO:0007669"/>
    <property type="project" value="InterPro"/>
</dbReference>
<reference evidence="8" key="1">
    <citation type="submission" date="2020-04" db="EMBL/GenBank/DDBJ databases">
        <authorList>
            <person name="Neveu A P."/>
        </authorList>
    </citation>
    <scope>NUCLEOTIDE SEQUENCE</scope>
    <source>
        <tissue evidence="8">Whole embryo</tissue>
    </source>
</reference>
<evidence type="ECO:0000313" key="8">
    <source>
        <dbReference type="EMBL" id="CAB3264946.1"/>
    </source>
</evidence>
<dbReference type="InterPro" id="IPR001849">
    <property type="entry name" value="PH_domain"/>
</dbReference>
<dbReference type="Pfam" id="PF00373">
    <property type="entry name" value="FERM_M"/>
    <property type="match status" value="1"/>
</dbReference>
<dbReference type="SUPFAM" id="SSF50729">
    <property type="entry name" value="PH domain-like"/>
    <property type="match status" value="2"/>
</dbReference>
<dbReference type="SMART" id="SM00295">
    <property type="entry name" value="B41"/>
    <property type="match status" value="1"/>
</dbReference>
<keyword evidence="1" id="KW-0677">Repeat</keyword>
<dbReference type="Gene3D" id="2.30.29.30">
    <property type="entry name" value="Pleckstrin-homology domain (PH domain)/Phosphotyrosine-binding domain (PTB)"/>
    <property type="match status" value="3"/>
</dbReference>
<dbReference type="InterPro" id="IPR035963">
    <property type="entry name" value="FERM_2"/>
</dbReference>
<feature type="compositionally biased region" description="Low complexity" evidence="4">
    <location>
        <begin position="382"/>
        <end position="402"/>
    </location>
</feature>
<dbReference type="InterPro" id="IPR038185">
    <property type="entry name" value="MyTH4_dom_sf"/>
</dbReference>
<dbReference type="PANTHER" id="PTHR22903:SF8">
    <property type="entry name" value="MAX-1A"/>
    <property type="match status" value="1"/>
</dbReference>
<dbReference type="PROSITE" id="PS50057">
    <property type="entry name" value="FERM_3"/>
    <property type="match status" value="1"/>
</dbReference>
<dbReference type="Gene3D" id="3.10.20.90">
    <property type="entry name" value="Phosphatidylinositol 3-kinase Catalytic Subunit, Chain A, domain 1"/>
    <property type="match status" value="1"/>
</dbReference>
<feature type="coiled-coil region" evidence="3">
    <location>
        <begin position="134"/>
        <end position="165"/>
    </location>
</feature>
<dbReference type="SMART" id="SM00139">
    <property type="entry name" value="MyTH4"/>
    <property type="match status" value="1"/>
</dbReference>
<feature type="region of interest" description="Disordered" evidence="4">
    <location>
        <begin position="169"/>
        <end position="282"/>
    </location>
</feature>
<feature type="compositionally biased region" description="Polar residues" evidence="4">
    <location>
        <begin position="305"/>
        <end position="314"/>
    </location>
</feature>
<dbReference type="InterPro" id="IPR000299">
    <property type="entry name" value="FERM_domain"/>
</dbReference>
<dbReference type="FunFam" id="2.30.29.30:FF:000286">
    <property type="entry name" value="PH-protein kinase domain containing protein"/>
    <property type="match status" value="1"/>
</dbReference>
<feature type="domain" description="PH" evidence="5">
    <location>
        <begin position="680"/>
        <end position="776"/>
    </location>
</feature>
<evidence type="ECO:0000256" key="3">
    <source>
        <dbReference type="SAM" id="Coils"/>
    </source>
</evidence>
<dbReference type="InterPro" id="IPR000857">
    <property type="entry name" value="MyTH4_dom"/>
</dbReference>
<evidence type="ECO:0000259" key="6">
    <source>
        <dbReference type="PROSITE" id="PS50057"/>
    </source>
</evidence>
<dbReference type="InterPro" id="IPR019748">
    <property type="entry name" value="FERM_central"/>
</dbReference>
<sequence>MESRDSPLTAMEWKKMYLQMEGKLKQFRIQATNIKLKLSQKMEELTVKCEQAEAKAEDAEYQLNLLRESLAGIPGAADQEERFCREKMAEMERACLEMQERNAVLEKELENEKYLRKLDKETLHEKAVRIKEWVSRALGTAEKEKKELQESNERLTTAVHAMQQRITELLESSSSPSAKRRSDPPSPDRYAVPTIRSGASGHVTPPPVADDALCSPGIKSWHTNPLFGDSASDDLPDESHTTTPLQSPSPLFMELDHCDPENPNPSNSSPSTESVAMETKPRAVSVKVAVDLSPGANSDIKKKSSTLPMTKTHVTSSPTSPPSSRSTPGSGHTHNIMGTFGSIRRRFKGLTDHHQRHRSHEETPLPSSRGREKREKQRSKSKSPAPRSNSSSRLRSSPTSVPGISTDSGANSPSLPAILQEEEDMVIDPPLPPQAPLFSSSLPANSSTWKGLHNNNRPPTPPLHHRLPSWESKIYDMTKTGFRIPTNVFGRTSSHKHSPNINFSSETGEFVHVVYKVQPLTVPVYTKIKGKATQIRPMPFTDASDSSDDDRTHRPIQRHLSPRHHHQRPSRSLTTSGEIVLSPTSAAIQQRKNGSPGLTRAFKRANSQQSMASSEGDYAIPPDAQFPCAASLAASDSSEPGHKLLKTSKHQSTSSIPRTSPTSPKPPACEAEVPATEFNGGPKCGYLTKLGGRVRTWKKRWFMMKNGTLYYYKSPNDLNRKPQGQIPLTGSSDVKVTQDENDCTFQLTCGKKTYYLTADSSNCARDWVKAVRGVLTSGHTVSSSDSGGDTCSVTGWLTRTSGGSSCHVWAVMRDGKLEFFENDGGDEMPIARLSLVGCTVEATRLNIQAMIGLGHARPHSPPPAPNHVIVVRPSSNREGNDVFLSFETEPEKANWLRALTSAARTSSHSALRKHDSFESTMGSDFERLLVKLVQADTKPGQGGAAEAVWRHPVLSYSKQGIGRALTSLSSDALRTEAIKISKSIQLFSNVSLDAASADYHVTLAQGIAQSCLAHVELRDELFAQLIKLTNRRESNDSWDPSLLQSWKLISLLLPLFLPRDKLLLVLRSHLQRHSKSKTEVGQYVVYCQRAMDRTSLLGERSAVPSRTEALPILLQNPYQHSRPFSVPVHFADGSYQVVSFDGSSTVSDFTRRVTILGELRHHTTSGFALCVDDPDSVTAEHYIEPSAKICDVISTWESQSRQSAVTNKGISPQPHDGAGEQVRATARFSFRRRLTFKAYRRTETEKEKMLLVYQIADDISRDRFPLSRDLAVEMTSLAAQVHFGDVSRAPQSDSFAYLIKRFLPARYRESASKHQLKQLRERISERWVALEGTSKSDAARIFLNTARKWPLCGAVLFLAKVETSGKHKGDTVWLAVSEDCLSVLNQKTMEVADKCEYADVVTFGGCKDFFMVVAEMAGVARKLFFALPKVQMFELVRLMADYMNASPSFGAKLRPRKASS</sequence>
<dbReference type="SUPFAM" id="SSF47031">
    <property type="entry name" value="Second domain of FERM"/>
    <property type="match status" value="1"/>
</dbReference>
<dbReference type="PANTHER" id="PTHR22903">
    <property type="entry name" value="PLEKHH PROTEIN"/>
    <property type="match status" value="1"/>
</dbReference>
<name>A0A6F9DPN9_9ASCI</name>
<evidence type="ECO:0000256" key="1">
    <source>
        <dbReference type="ARBA" id="ARBA00022737"/>
    </source>
</evidence>
<organism evidence="8">
    <name type="scientific">Phallusia mammillata</name>
    <dbReference type="NCBI Taxonomy" id="59560"/>
    <lineage>
        <taxon>Eukaryota</taxon>
        <taxon>Metazoa</taxon>
        <taxon>Chordata</taxon>
        <taxon>Tunicata</taxon>
        <taxon>Ascidiacea</taxon>
        <taxon>Phlebobranchia</taxon>
        <taxon>Ascidiidae</taxon>
        <taxon>Phallusia</taxon>
    </lineage>
</organism>
<dbReference type="InterPro" id="IPR014352">
    <property type="entry name" value="FERM/acyl-CoA-bd_prot_sf"/>
</dbReference>
<feature type="region of interest" description="Disordered" evidence="4">
    <location>
        <begin position="295"/>
        <end position="337"/>
    </location>
</feature>
<feature type="compositionally biased region" description="Basic and acidic residues" evidence="4">
    <location>
        <begin position="350"/>
        <end position="375"/>
    </location>
</feature>
<feature type="region of interest" description="Disordered" evidence="4">
    <location>
        <begin position="350"/>
        <end position="414"/>
    </location>
</feature>
<dbReference type="Gene3D" id="1.20.80.10">
    <property type="match status" value="1"/>
</dbReference>
<proteinExistence type="evidence at transcript level"/>
<feature type="compositionally biased region" description="Polar residues" evidence="4">
    <location>
        <begin position="570"/>
        <end position="593"/>
    </location>
</feature>
<dbReference type="PROSITE" id="PS51016">
    <property type="entry name" value="MYTH4"/>
    <property type="match status" value="1"/>
</dbReference>
<evidence type="ECO:0000256" key="4">
    <source>
        <dbReference type="SAM" id="MobiDB-lite"/>
    </source>
</evidence>
<feature type="region of interest" description="Disordered" evidence="4">
    <location>
        <begin position="631"/>
        <end position="674"/>
    </location>
</feature>
<feature type="compositionally biased region" description="Low complexity" evidence="4">
    <location>
        <begin position="652"/>
        <end position="662"/>
    </location>
</feature>
<feature type="coiled-coil region" evidence="3">
    <location>
        <begin position="35"/>
        <end position="108"/>
    </location>
</feature>
<feature type="domain" description="PH" evidence="5">
    <location>
        <begin position="790"/>
        <end position="904"/>
    </location>
</feature>
<dbReference type="InterPro" id="IPR019749">
    <property type="entry name" value="Band_41_domain"/>
</dbReference>
<dbReference type="CDD" id="cd13282">
    <property type="entry name" value="PH1_PLEKHH1_PLEKHH2"/>
    <property type="match status" value="1"/>
</dbReference>
<feature type="domain" description="FERM" evidence="6">
    <location>
        <begin position="1124"/>
        <end position="1454"/>
    </location>
</feature>
<dbReference type="Pfam" id="PF21989">
    <property type="entry name" value="RA_2"/>
    <property type="match status" value="1"/>
</dbReference>
<feature type="domain" description="MyTH4" evidence="7">
    <location>
        <begin position="956"/>
        <end position="1113"/>
    </location>
</feature>
<feature type="region of interest" description="Disordered" evidence="4">
    <location>
        <begin position="536"/>
        <end position="619"/>
    </location>
</feature>
<feature type="compositionally biased region" description="Polar residues" evidence="4">
    <location>
        <begin position="403"/>
        <end position="414"/>
    </location>
</feature>
<dbReference type="PROSITE" id="PS50003">
    <property type="entry name" value="PH_DOMAIN"/>
    <property type="match status" value="2"/>
</dbReference>
<dbReference type="Pfam" id="PF00784">
    <property type="entry name" value="MyTH4"/>
    <property type="match status" value="1"/>
</dbReference>
<dbReference type="EMBL" id="LR789084">
    <property type="protein sequence ID" value="CAB3264946.1"/>
    <property type="molecule type" value="mRNA"/>
</dbReference>
<feature type="compositionally biased region" description="Basic residues" evidence="4">
    <location>
        <begin position="554"/>
        <end position="569"/>
    </location>
</feature>
<protein>
    <submittedName>
        <fullName evidence="8">Pleckstrin homology domain-containing family H member 2-like</fullName>
    </submittedName>
</protein>